<evidence type="ECO:0000259" key="4">
    <source>
        <dbReference type="Pfam" id="PF13354"/>
    </source>
</evidence>
<dbReference type="GO" id="GO:0008800">
    <property type="term" value="F:beta-lactamase activity"/>
    <property type="evidence" value="ECO:0007669"/>
    <property type="project" value="InterPro"/>
</dbReference>
<dbReference type="Pfam" id="PF12229">
    <property type="entry name" value="PG_binding_4"/>
    <property type="match status" value="1"/>
</dbReference>
<evidence type="ECO:0000313" key="5">
    <source>
        <dbReference type="EMBL" id="QHN43305.1"/>
    </source>
</evidence>
<dbReference type="GO" id="GO:0046677">
    <property type="term" value="P:response to antibiotic"/>
    <property type="evidence" value="ECO:0007669"/>
    <property type="project" value="InterPro"/>
</dbReference>
<feature type="domain" description="Beta-lactamase class A catalytic" evidence="4">
    <location>
        <begin position="536"/>
        <end position="663"/>
    </location>
</feature>
<keyword evidence="2" id="KW-0472">Membrane</keyword>
<dbReference type="Gene3D" id="3.40.710.10">
    <property type="entry name" value="DD-peptidase/beta-lactamase superfamily"/>
    <property type="match status" value="1"/>
</dbReference>
<dbReference type="Pfam" id="PF13354">
    <property type="entry name" value="Beta-lactamase2"/>
    <property type="match status" value="1"/>
</dbReference>
<dbReference type="EMBL" id="CP045921">
    <property type="protein sequence ID" value="QHN43305.1"/>
    <property type="molecule type" value="Genomic_DNA"/>
</dbReference>
<dbReference type="AlphaFoldDB" id="A0A857MN69"/>
<keyword evidence="2" id="KW-1133">Transmembrane helix</keyword>
<dbReference type="KEGG" id="mama:GII36_05665"/>
<dbReference type="InterPro" id="IPR045155">
    <property type="entry name" value="Beta-lactam_cat"/>
</dbReference>
<reference evidence="5" key="1">
    <citation type="journal article" date="2021" name="Nat. Microbiol.">
        <title>Cocultivation of an ultrasmall environmental parasitic bacterium with lytic ability against bacteria associated with wastewater foams.</title>
        <authorList>
            <person name="Batinovic S."/>
            <person name="Rose J.J.A."/>
            <person name="Ratcliffe J."/>
            <person name="Seviour R.J."/>
            <person name="Petrovski S."/>
        </authorList>
    </citation>
    <scope>NUCLEOTIDE SEQUENCE</scope>
    <source>
        <strain evidence="5">JR1</strain>
    </source>
</reference>
<name>A0A857MN69_9BACT</name>
<feature type="compositionally biased region" description="Pro residues" evidence="1">
    <location>
        <begin position="18"/>
        <end position="29"/>
    </location>
</feature>
<dbReference type="Proteomes" id="UP001059824">
    <property type="component" value="Chromosome"/>
</dbReference>
<sequence>MISITIMDPNSPYQSPAGIPPQTPVPEAPVPYGNPTAPYVQTVPPAPQMPAPQPYTQPQNTWASPSQTGYPQSPQMPQPHDMSNYGTAITPPPRPRVYGKVPLPVRIVEWFKGHWYIPAGVLVVLLVVGNIISQLLYPLNALPAGLVVDGAKVGGMDRDAAVAKLNAAYDKVQVKLFFGDASVPYKTPAASQLGIRADNTSRLASVSYPFALRFVPTSYWWAAGLAKVGDPVYNYDKATLDTYALKNLGEDCVIPPKNASLKLDDDRFAVVPAEAGGKCNLTEFKDAVGKVTYAGGYNVKTPVAKVEAPLTNDVAQQLGDELNNNLKNDLPLQAAGETTQVKSSVAKGWLSFQPFIPEDKNDGTPLPPPRLLYVIEPERVKRYLETSGIAAKVEKKPGVTKISTTDFTETSRTNGAPGVLIDINKTIASIDPFINARASGATVAVGPVPATEQYTRKYTPSDAGYRALIQQFAQDNPGKIGISFHEFSGKRPYLGGTANDTMQLPAAGVEGIYLAYVAQRGIEDGSVQPTDRVFGSLSYTECMEAAISSQDADCIGALLGKLSNATVNARLAEIGLTGTSFSGDVNVTTAHDMVLFMEKLNDGTLAGIKKRESLMTPLSDISLRDGIKSAAQNAKVSGGATDTNYNEMAVVTGTGQYVVAIMTEGSDGAKTTSKLIKAIDAIRKQKQDLRS</sequence>
<evidence type="ECO:0000256" key="2">
    <source>
        <dbReference type="SAM" id="Phobius"/>
    </source>
</evidence>
<feature type="region of interest" description="Disordered" evidence="1">
    <location>
        <begin position="1"/>
        <end position="91"/>
    </location>
</feature>
<organism evidence="5 6">
    <name type="scientific">Candidatus Mycosynbacter amalyticus</name>
    <dbReference type="NCBI Taxonomy" id="2665156"/>
    <lineage>
        <taxon>Bacteria</taxon>
        <taxon>Candidatus Saccharimonadota</taxon>
        <taxon>Candidatus Saccharimonadota incertae sedis</taxon>
        <taxon>Candidatus Mycosynbacter</taxon>
    </lineage>
</organism>
<proteinExistence type="predicted"/>
<feature type="transmembrane region" description="Helical" evidence="2">
    <location>
        <begin position="115"/>
        <end position="137"/>
    </location>
</feature>
<feature type="compositionally biased region" description="Polar residues" evidence="1">
    <location>
        <begin position="60"/>
        <end position="75"/>
    </location>
</feature>
<feature type="domain" description="YoaR-like putative peptidoglycan binding" evidence="3">
    <location>
        <begin position="217"/>
        <end position="290"/>
    </location>
</feature>
<dbReference type="SUPFAM" id="SSF56601">
    <property type="entry name" value="beta-lactamase/transpeptidase-like"/>
    <property type="match status" value="1"/>
</dbReference>
<dbReference type="PANTHER" id="PTHR35333">
    <property type="entry name" value="BETA-LACTAMASE"/>
    <property type="match status" value="1"/>
</dbReference>
<dbReference type="PANTHER" id="PTHR35333:SF3">
    <property type="entry name" value="BETA-LACTAMASE-TYPE TRANSPEPTIDASE FOLD CONTAINING PROTEIN"/>
    <property type="match status" value="1"/>
</dbReference>
<feature type="compositionally biased region" description="Pro residues" evidence="1">
    <location>
        <begin position="44"/>
        <end position="55"/>
    </location>
</feature>
<dbReference type="InterPro" id="IPR022029">
    <property type="entry name" value="YoaR-like_PG-bd"/>
</dbReference>
<evidence type="ECO:0000313" key="6">
    <source>
        <dbReference type="Proteomes" id="UP001059824"/>
    </source>
</evidence>
<keyword evidence="2" id="KW-0812">Transmembrane</keyword>
<gene>
    <name evidence="5" type="ORF">GII36_05665</name>
</gene>
<evidence type="ECO:0000256" key="1">
    <source>
        <dbReference type="SAM" id="MobiDB-lite"/>
    </source>
</evidence>
<dbReference type="InterPro" id="IPR012338">
    <property type="entry name" value="Beta-lactam/transpept-like"/>
</dbReference>
<keyword evidence="6" id="KW-1185">Reference proteome</keyword>
<protein>
    <submittedName>
        <fullName evidence="5">Uncharacterized protein</fullName>
    </submittedName>
</protein>
<dbReference type="InterPro" id="IPR000871">
    <property type="entry name" value="Beta-lactam_class-A"/>
</dbReference>
<accession>A0A857MN69</accession>
<evidence type="ECO:0000259" key="3">
    <source>
        <dbReference type="Pfam" id="PF12229"/>
    </source>
</evidence>
<dbReference type="GO" id="GO:0030655">
    <property type="term" value="P:beta-lactam antibiotic catabolic process"/>
    <property type="evidence" value="ECO:0007669"/>
    <property type="project" value="InterPro"/>
</dbReference>